<evidence type="ECO:0000313" key="5">
    <source>
        <dbReference type="Proteomes" id="UP000217265"/>
    </source>
</evidence>
<reference evidence="4 5" key="1">
    <citation type="submission" date="2017-09" db="EMBL/GenBank/DDBJ databases">
        <title>Complete genome sequence of Verrucomicrobial strain HZ-65, isolated from freshwater.</title>
        <authorList>
            <person name="Choi A."/>
        </authorList>
    </citation>
    <scope>NUCLEOTIDE SEQUENCE [LARGE SCALE GENOMIC DNA]</scope>
    <source>
        <strain evidence="4 5">HZ-65</strain>
    </source>
</reference>
<dbReference type="InterPro" id="IPR050168">
    <property type="entry name" value="AAA_ATPase_domain"/>
</dbReference>
<dbReference type="PANTHER" id="PTHR23077:SF27">
    <property type="entry name" value="ATPASE FAMILY GENE 2 PROTEIN HOMOLOG A"/>
    <property type="match status" value="1"/>
</dbReference>
<evidence type="ECO:0000259" key="3">
    <source>
        <dbReference type="Pfam" id="PF00004"/>
    </source>
</evidence>
<dbReference type="GO" id="GO:0005737">
    <property type="term" value="C:cytoplasm"/>
    <property type="evidence" value="ECO:0007669"/>
    <property type="project" value="TreeGrafter"/>
</dbReference>
<keyword evidence="2" id="KW-0067">ATP-binding</keyword>
<evidence type="ECO:0000313" key="4">
    <source>
        <dbReference type="EMBL" id="ATC64383.1"/>
    </source>
</evidence>
<sequence length="610" mass="66690">MSSPASSPAPAQPLKSPSLAPLPPWAAELARLWNSGAHSLFLLHGNIFDLFPVSVPAETIASTRNTPEYAALPAFLSRRLFADRAYLLFYDIGEGLSFGSPAMQQRFFEWLAIFDEVEGTRFHIDGPPRAFGELVPLLRRFFLRAADEKGRDRGVTLVLNFPEKIIPASEESGASADERAALVTLLKWAASPELHLGDIGVLLVTETAAELQSDLVQNPHIGTVRIPLPDLAERRQFLASGWLDRASGGKKLSDATDLSTDDLAKRTSGLALLRIEQLLVTVLRAGERLTPEAISAGKRRLIEDYCQGLVRFKDPKPGVSLENVATHTAAKARLRELAWLIKNQKDDVLERGVLVPGRVGVGKSFLIDCFASDCGLPVLEIGEFRSKWVGETERQQARILLTIRALGPVIVVVDEADAVFGNRSADGDSGISSRVFAAFAAHLGDSSLRGRELWIAMTSRPDLLAIDLKRQGRFGLCVPLFAAQNPDEVVELFTVIGRVKKIALTDEIIAYARNELGSRSLTGSDVEAILIRAKERAVLAKRDHDVQLADLRDAVDSFIDPLDGNLLALQELAAVLACSDRRFLPEKYKSASRAEMSATFAQLKHMLSGR</sequence>
<dbReference type="Gene3D" id="3.40.50.300">
    <property type="entry name" value="P-loop containing nucleotide triphosphate hydrolases"/>
    <property type="match status" value="1"/>
</dbReference>
<organism evidence="4 5">
    <name type="scientific">Nibricoccus aquaticus</name>
    <dbReference type="NCBI Taxonomy" id="2576891"/>
    <lineage>
        <taxon>Bacteria</taxon>
        <taxon>Pseudomonadati</taxon>
        <taxon>Verrucomicrobiota</taxon>
        <taxon>Opitutia</taxon>
        <taxon>Opitutales</taxon>
        <taxon>Opitutaceae</taxon>
        <taxon>Nibricoccus</taxon>
    </lineage>
</organism>
<feature type="domain" description="ATPase AAA-type core" evidence="3">
    <location>
        <begin position="353"/>
        <end position="475"/>
    </location>
</feature>
<dbReference type="InterPro" id="IPR027417">
    <property type="entry name" value="P-loop_NTPase"/>
</dbReference>
<protein>
    <recommendedName>
        <fullName evidence="3">ATPase AAA-type core domain-containing protein</fullName>
    </recommendedName>
</protein>
<keyword evidence="5" id="KW-1185">Reference proteome</keyword>
<name>A0A290Q7J1_9BACT</name>
<dbReference type="InterPro" id="IPR003959">
    <property type="entry name" value="ATPase_AAA_core"/>
</dbReference>
<dbReference type="RefSeq" id="WP_096056015.1">
    <property type="nucleotide sequence ID" value="NZ_CP023344.1"/>
</dbReference>
<dbReference type="CDD" id="cd19481">
    <property type="entry name" value="RecA-like_protease"/>
    <property type="match status" value="1"/>
</dbReference>
<evidence type="ECO:0000256" key="1">
    <source>
        <dbReference type="ARBA" id="ARBA00022741"/>
    </source>
</evidence>
<keyword evidence="1" id="KW-0547">Nucleotide-binding</keyword>
<evidence type="ECO:0000256" key="2">
    <source>
        <dbReference type="ARBA" id="ARBA00022840"/>
    </source>
</evidence>
<dbReference type="EMBL" id="CP023344">
    <property type="protein sequence ID" value="ATC64383.1"/>
    <property type="molecule type" value="Genomic_DNA"/>
</dbReference>
<dbReference type="GO" id="GO:0005524">
    <property type="term" value="F:ATP binding"/>
    <property type="evidence" value="ECO:0007669"/>
    <property type="project" value="UniProtKB-KW"/>
</dbReference>
<accession>A0A290Q7J1</accession>
<dbReference type="Pfam" id="PF00004">
    <property type="entry name" value="AAA"/>
    <property type="match status" value="1"/>
</dbReference>
<dbReference type="OrthoDB" id="9809379at2"/>
<dbReference type="GO" id="GO:0016887">
    <property type="term" value="F:ATP hydrolysis activity"/>
    <property type="evidence" value="ECO:0007669"/>
    <property type="project" value="InterPro"/>
</dbReference>
<dbReference type="Proteomes" id="UP000217265">
    <property type="component" value="Chromosome"/>
</dbReference>
<dbReference type="AlphaFoldDB" id="A0A290Q7J1"/>
<dbReference type="SUPFAM" id="SSF52540">
    <property type="entry name" value="P-loop containing nucleoside triphosphate hydrolases"/>
    <property type="match status" value="1"/>
</dbReference>
<proteinExistence type="predicted"/>
<gene>
    <name evidence="4" type="ORF">CMV30_10680</name>
</gene>
<dbReference type="KEGG" id="vbh:CMV30_10680"/>
<dbReference type="PANTHER" id="PTHR23077">
    <property type="entry name" value="AAA-FAMILY ATPASE"/>
    <property type="match status" value="1"/>
</dbReference>